<dbReference type="PANTHER" id="PTHR12694:SF8">
    <property type="entry name" value="TRANSCRIPTION INITIATION FACTOR IIA SUBUNIT 1"/>
    <property type="match status" value="1"/>
</dbReference>
<dbReference type="GO" id="GO:0006366">
    <property type="term" value="P:transcription by RNA polymerase II"/>
    <property type="evidence" value="ECO:0000318"/>
    <property type="project" value="GO_Central"/>
</dbReference>
<dbReference type="eggNOG" id="KOG2652">
    <property type="taxonomic scope" value="Eukaryota"/>
</dbReference>
<evidence type="ECO:0000256" key="4">
    <source>
        <dbReference type="ARBA" id="ARBA00023242"/>
    </source>
</evidence>
<sequence length="461" mass="51381">MSNTIVGAVYQQIIDKVIQASQNDFEEFGVDQTTLDEMKQVRDSLVGYPAIAPSFSSAMAATRSCSTLSTLFHVYFLFLELFIDRCAAMDDGAMQPGSGDQEPGLTYFQGWQDKLSALKVAQFPWDPQPELPRQPPTVPSNVKTDNDMPPVSAPQDALNFPNVPIKAEGGGYQQPLSNYPQGQTANGGGYTGGYDQNLAQQRAASLVQQRVMQQNGMQQPVMNFPNVGQQQQMPHMPMQGQQVQQGQRMMAPQQQQQQQQQQRMPQQIPQQQQHQQHQQQQRPPQQGQVYQSQVDGSGDAMADWNALKAARAAALQDEAGRLAADQFMRARIDAMAMRQDSGLMVPLDSMPKGKKRRAAVRVLQAEDAEASPSAPGPARFDGDDDVKEEDPDDAINSDLDDPEDELNDGDNSDDEMVDYMLCTYDKVQRVKNKWKCTLKDGILTTNKKEYLFHKANGEFEW</sequence>
<evidence type="ECO:0000313" key="6">
    <source>
        <dbReference type="EMBL" id="EAT81234.2"/>
    </source>
</evidence>
<dbReference type="CDD" id="cd07976">
    <property type="entry name" value="TFIIA_alpha_beta_like"/>
    <property type="match status" value="1"/>
</dbReference>
<dbReference type="SUPFAM" id="SSF50784">
    <property type="entry name" value="Transcription factor IIA (TFIIA), beta-barrel domain"/>
    <property type="match status" value="1"/>
</dbReference>
<feature type="region of interest" description="Disordered" evidence="5">
    <location>
        <begin position="220"/>
        <end position="296"/>
    </location>
</feature>
<dbReference type="GO" id="GO:0005672">
    <property type="term" value="C:transcription factor TFIIA complex"/>
    <property type="evidence" value="ECO:0000318"/>
    <property type="project" value="GO_Central"/>
</dbReference>
<comment type="similarity">
    <text evidence="2">Belongs to the TFIIA subunit 1 family.</text>
</comment>
<evidence type="ECO:0000313" key="7">
    <source>
        <dbReference type="Proteomes" id="UP000001055"/>
    </source>
</evidence>
<proteinExistence type="inferred from homology"/>
<dbReference type="Proteomes" id="UP000001055">
    <property type="component" value="Unassembled WGS sequence"/>
</dbReference>
<dbReference type="InterPro" id="IPR009088">
    <property type="entry name" value="TFIIA_b-brl"/>
</dbReference>
<dbReference type="SUPFAM" id="SSF47396">
    <property type="entry name" value="Transcription factor IIA (TFIIA), alpha-helical domain"/>
    <property type="match status" value="1"/>
</dbReference>
<feature type="region of interest" description="Disordered" evidence="5">
    <location>
        <begin position="345"/>
        <end position="413"/>
    </location>
</feature>
<evidence type="ECO:0000256" key="1">
    <source>
        <dbReference type="ARBA" id="ARBA00004123"/>
    </source>
</evidence>
<evidence type="ECO:0000256" key="5">
    <source>
        <dbReference type="SAM" id="MobiDB-lite"/>
    </source>
</evidence>
<keyword evidence="3" id="KW-0804">Transcription</keyword>
<dbReference type="Gene3D" id="1.10.287.100">
    <property type="match status" value="1"/>
</dbReference>
<dbReference type="AlphaFoldDB" id="Q0U9N8"/>
<dbReference type="EMBL" id="CH445343">
    <property type="protein sequence ID" value="EAT81234.2"/>
    <property type="molecule type" value="Genomic_DNA"/>
</dbReference>
<evidence type="ECO:0000256" key="2">
    <source>
        <dbReference type="ARBA" id="ARBA00010059"/>
    </source>
</evidence>
<gene>
    <name evidence="6" type="ORF">SNOG_11526</name>
</gene>
<dbReference type="HOGENOM" id="CLU_030027_4_0_1"/>
<dbReference type="GeneID" id="5978674"/>
<dbReference type="SMART" id="SM01371">
    <property type="entry name" value="TFIIA"/>
    <property type="match status" value="1"/>
</dbReference>
<keyword evidence="4" id="KW-0539">Nucleus</keyword>
<dbReference type="STRING" id="321614.Q0U9N8"/>
<protein>
    <submittedName>
        <fullName evidence="6">Uncharacterized protein</fullName>
    </submittedName>
</protein>
<dbReference type="InterPro" id="IPR004855">
    <property type="entry name" value="TFIIA_asu/bsu"/>
</dbReference>
<name>Q0U9N8_PHANO</name>
<dbReference type="PANTHER" id="PTHR12694">
    <property type="entry name" value="TRANSCRIPTION INITIATION FACTOR IIA SUBUNIT 1"/>
    <property type="match status" value="1"/>
</dbReference>
<dbReference type="InParanoid" id="Q0U9N8"/>
<accession>Q0U9N8</accession>
<dbReference type="VEuPathDB" id="FungiDB:JI435_115260"/>
<comment type="subcellular location">
    <subcellularLocation>
        <location evidence="1">Nucleus</location>
    </subcellularLocation>
</comment>
<feature type="compositionally biased region" description="Acidic residues" evidence="5">
    <location>
        <begin position="382"/>
        <end position="413"/>
    </location>
</feature>
<dbReference type="FunFam" id="2.30.18.10:FF:000006">
    <property type="entry name" value="Transcription factor TFIIA complex subunit Toa1"/>
    <property type="match status" value="1"/>
</dbReference>
<dbReference type="RefSeq" id="XP_001801766.1">
    <property type="nucleotide sequence ID" value="XM_001801714.1"/>
</dbReference>
<dbReference type="GO" id="GO:0006367">
    <property type="term" value="P:transcription initiation at RNA polymerase II promoter"/>
    <property type="evidence" value="ECO:0007669"/>
    <property type="project" value="InterPro"/>
</dbReference>
<organism evidence="6 7">
    <name type="scientific">Phaeosphaeria nodorum (strain SN15 / ATCC MYA-4574 / FGSC 10173)</name>
    <name type="common">Glume blotch fungus</name>
    <name type="synonym">Parastagonospora nodorum</name>
    <dbReference type="NCBI Taxonomy" id="321614"/>
    <lineage>
        <taxon>Eukaryota</taxon>
        <taxon>Fungi</taxon>
        <taxon>Dikarya</taxon>
        <taxon>Ascomycota</taxon>
        <taxon>Pezizomycotina</taxon>
        <taxon>Dothideomycetes</taxon>
        <taxon>Pleosporomycetidae</taxon>
        <taxon>Pleosporales</taxon>
        <taxon>Pleosporineae</taxon>
        <taxon>Phaeosphaeriaceae</taxon>
        <taxon>Parastagonospora</taxon>
    </lineage>
</organism>
<dbReference type="Gene3D" id="2.30.18.10">
    <property type="entry name" value="Transcription factor IIA (TFIIA), beta-barrel domain"/>
    <property type="match status" value="1"/>
</dbReference>
<evidence type="ECO:0000256" key="3">
    <source>
        <dbReference type="ARBA" id="ARBA00023163"/>
    </source>
</evidence>
<reference evidence="7" key="1">
    <citation type="journal article" date="2007" name="Plant Cell">
        <title>Dothideomycete-plant interactions illuminated by genome sequencing and EST analysis of the wheat pathogen Stagonospora nodorum.</title>
        <authorList>
            <person name="Hane J.K."/>
            <person name="Lowe R.G."/>
            <person name="Solomon P.S."/>
            <person name="Tan K.C."/>
            <person name="Schoch C.L."/>
            <person name="Spatafora J.W."/>
            <person name="Crous P.W."/>
            <person name="Kodira C."/>
            <person name="Birren B.W."/>
            <person name="Galagan J.E."/>
            <person name="Torriani S.F."/>
            <person name="McDonald B.A."/>
            <person name="Oliver R.P."/>
        </authorList>
    </citation>
    <scope>NUCLEOTIDE SEQUENCE [LARGE SCALE GENOMIC DNA]</scope>
    <source>
        <strain evidence="7">SN15 / ATCC MYA-4574 / FGSC 10173</strain>
    </source>
</reference>
<feature type="compositionally biased region" description="Low complexity" evidence="5">
    <location>
        <begin position="229"/>
        <end position="294"/>
    </location>
</feature>
<dbReference type="Pfam" id="PF03153">
    <property type="entry name" value="TFIIA"/>
    <property type="match status" value="2"/>
</dbReference>
<dbReference type="KEGG" id="pno:SNOG_11526"/>
<feature type="region of interest" description="Disordered" evidence="5">
    <location>
        <begin position="162"/>
        <end position="194"/>
    </location>
</feature>